<organism evidence="1 2">
    <name type="scientific">Streptantibioticus ferralitis</name>
    <dbReference type="NCBI Taxonomy" id="236510"/>
    <lineage>
        <taxon>Bacteria</taxon>
        <taxon>Bacillati</taxon>
        <taxon>Actinomycetota</taxon>
        <taxon>Actinomycetes</taxon>
        <taxon>Kitasatosporales</taxon>
        <taxon>Streptomycetaceae</taxon>
        <taxon>Streptantibioticus</taxon>
    </lineage>
</organism>
<gene>
    <name evidence="1" type="ORF">P2L57_39275</name>
</gene>
<sequence>MRIAPLSGETTWSLIGRIAAVYGLEVKSLLSCWQWRNHRPRHEGGAQRADAEVLLDAAGRQVLARLCGVDEGLLGRALPSWGREDDRLATQEPGVPRAVWRVGGAVVGPVAFGCRLCAARRTGARVQVVRYAHRWERVCGRHGRWLLDADADQPLEHLDLGGVPEVVAAQRRWAGVARRAVRVGAGPGEVFAVAHAVVARWWEQALYWEREEIWPRRLHQVAGGDAGPDLERWRIVGRDAVVFPEVVAVADALLDPAMAQLAWTDSGGERPRLLPADGAFCRELGVRVGREWLGPLAATDYGGPLIAWMGSVIRLRRGEGGPPGYANNPWWLKQEHQSAPMASQLRVLAKERNSPGSGTTWRAAVPAERRALITSLVNDAEEQLTQLRGAQYGKTADAARQLLDNLGHAATLIDQALRETAAAALQAGVALEDLAQWARLPAGALAEALADHYNERSGGER</sequence>
<evidence type="ECO:0000313" key="2">
    <source>
        <dbReference type="Proteomes" id="UP001220022"/>
    </source>
</evidence>
<proteinExistence type="predicted"/>
<keyword evidence="1" id="KW-0238">DNA-binding</keyword>
<evidence type="ECO:0000313" key="1">
    <source>
        <dbReference type="EMBL" id="MDF2261543.1"/>
    </source>
</evidence>
<dbReference type="RefSeq" id="WP_275823288.1">
    <property type="nucleotide sequence ID" value="NZ_BAAANM010000058.1"/>
</dbReference>
<dbReference type="Proteomes" id="UP001220022">
    <property type="component" value="Unassembled WGS sequence"/>
</dbReference>
<keyword evidence="2" id="KW-1185">Reference proteome</keyword>
<comment type="caution">
    <text evidence="1">The sequence shown here is derived from an EMBL/GenBank/DDBJ whole genome shotgun (WGS) entry which is preliminary data.</text>
</comment>
<name>A0ABT5ZCX2_9ACTN</name>
<accession>A0ABT5ZCX2</accession>
<protein>
    <submittedName>
        <fullName evidence="1">DNA-binding protein</fullName>
    </submittedName>
</protein>
<dbReference type="EMBL" id="JARHTQ010000065">
    <property type="protein sequence ID" value="MDF2261543.1"/>
    <property type="molecule type" value="Genomic_DNA"/>
</dbReference>
<dbReference type="GO" id="GO:0003677">
    <property type="term" value="F:DNA binding"/>
    <property type="evidence" value="ECO:0007669"/>
    <property type="project" value="UniProtKB-KW"/>
</dbReference>
<reference evidence="1 2" key="1">
    <citation type="submission" date="2023-03" db="EMBL/GenBank/DDBJ databases">
        <title>Draft genome sequence of type strain Streptomyces ferralitis JCM 14344.</title>
        <authorList>
            <person name="Klaysubun C."/>
            <person name="Duangmal K."/>
        </authorList>
    </citation>
    <scope>NUCLEOTIDE SEQUENCE [LARGE SCALE GENOMIC DNA]</scope>
    <source>
        <strain evidence="1 2">JCM 14344</strain>
    </source>
</reference>